<dbReference type="GO" id="GO:0006508">
    <property type="term" value="P:proteolysis"/>
    <property type="evidence" value="ECO:0007669"/>
    <property type="project" value="UniProtKB-KW"/>
</dbReference>
<dbReference type="FunFam" id="3.40.395.10:FF:000001">
    <property type="entry name" value="Sentrin-specific protease 1"/>
    <property type="match status" value="1"/>
</dbReference>
<evidence type="ECO:0000256" key="2">
    <source>
        <dbReference type="ARBA" id="ARBA00022670"/>
    </source>
</evidence>
<evidence type="ECO:0000313" key="6">
    <source>
        <dbReference type="WBParaSite" id="NBR_0000594001-mRNA-1"/>
    </source>
</evidence>
<protein>
    <submittedName>
        <fullName evidence="6">Sentrin-specific protease (inferred by orthology to a C. elegans protein)</fullName>
    </submittedName>
</protein>
<keyword evidence="2" id="KW-0645">Protease</keyword>
<dbReference type="Gene3D" id="3.40.395.10">
    <property type="entry name" value="Adenoviral Proteinase, Chain A"/>
    <property type="match status" value="1"/>
</dbReference>
<evidence type="ECO:0000256" key="4">
    <source>
        <dbReference type="ARBA" id="ARBA00022807"/>
    </source>
</evidence>
<organism evidence="6">
    <name type="scientific">Nippostrongylus brasiliensis</name>
    <name type="common">Rat hookworm</name>
    <dbReference type="NCBI Taxonomy" id="27835"/>
    <lineage>
        <taxon>Eukaryota</taxon>
        <taxon>Metazoa</taxon>
        <taxon>Ecdysozoa</taxon>
        <taxon>Nematoda</taxon>
        <taxon>Chromadorea</taxon>
        <taxon>Rhabditida</taxon>
        <taxon>Rhabditina</taxon>
        <taxon>Rhabditomorpha</taxon>
        <taxon>Strongyloidea</taxon>
        <taxon>Heligmosomidae</taxon>
        <taxon>Nippostrongylus</taxon>
    </lineage>
</organism>
<dbReference type="GO" id="GO:0016929">
    <property type="term" value="F:deSUMOylase activity"/>
    <property type="evidence" value="ECO:0007669"/>
    <property type="project" value="TreeGrafter"/>
</dbReference>
<dbReference type="SUPFAM" id="SSF54001">
    <property type="entry name" value="Cysteine proteinases"/>
    <property type="match status" value="1"/>
</dbReference>
<proteinExistence type="inferred from homology"/>
<dbReference type="PANTHER" id="PTHR12606:SF141">
    <property type="entry name" value="GH15225P-RELATED"/>
    <property type="match status" value="1"/>
</dbReference>
<dbReference type="GO" id="GO:0005634">
    <property type="term" value="C:nucleus"/>
    <property type="evidence" value="ECO:0007669"/>
    <property type="project" value="TreeGrafter"/>
</dbReference>
<dbReference type="PROSITE" id="PS50600">
    <property type="entry name" value="ULP_PROTEASE"/>
    <property type="match status" value="1"/>
</dbReference>
<dbReference type="GO" id="GO:0016926">
    <property type="term" value="P:protein desumoylation"/>
    <property type="evidence" value="ECO:0007669"/>
    <property type="project" value="TreeGrafter"/>
</dbReference>
<dbReference type="OMA" id="DRAANSQ"/>
<reference evidence="6" key="1">
    <citation type="submission" date="2017-02" db="UniProtKB">
        <authorList>
            <consortium name="WormBaseParasite"/>
        </authorList>
    </citation>
    <scope>IDENTIFICATION</scope>
</reference>
<comment type="similarity">
    <text evidence="1">Belongs to the peptidase C48 family.</text>
</comment>
<evidence type="ECO:0000256" key="1">
    <source>
        <dbReference type="ARBA" id="ARBA00005234"/>
    </source>
</evidence>
<dbReference type="InterPro" id="IPR038765">
    <property type="entry name" value="Papain-like_cys_pep_sf"/>
</dbReference>
<keyword evidence="4" id="KW-0788">Thiol protease</keyword>
<dbReference type="GO" id="GO:0080090">
    <property type="term" value="P:regulation of primary metabolic process"/>
    <property type="evidence" value="ECO:0007669"/>
    <property type="project" value="UniProtKB-ARBA"/>
</dbReference>
<keyword evidence="3" id="KW-0378">Hydrolase</keyword>
<dbReference type="AlphaFoldDB" id="A0A0N4XTK0"/>
<dbReference type="GO" id="GO:0060255">
    <property type="term" value="P:regulation of macromolecule metabolic process"/>
    <property type="evidence" value="ECO:0007669"/>
    <property type="project" value="UniProtKB-ARBA"/>
</dbReference>
<feature type="domain" description="Ubiquitin-like protease family profile" evidence="5">
    <location>
        <begin position="2"/>
        <end position="165"/>
    </location>
</feature>
<evidence type="ECO:0000259" key="5">
    <source>
        <dbReference type="PROSITE" id="PS50600"/>
    </source>
</evidence>
<name>A0A0N4XTK0_NIPBR</name>
<evidence type="ECO:0000256" key="3">
    <source>
        <dbReference type="ARBA" id="ARBA00022801"/>
    </source>
</evidence>
<dbReference type="WBParaSite" id="NBR_0000594001-mRNA-1">
    <property type="protein sequence ID" value="NBR_0000594001-mRNA-1"/>
    <property type="gene ID" value="NBR_0000594001"/>
</dbReference>
<accession>A0A0N4XTK0</accession>
<dbReference type="PANTHER" id="PTHR12606">
    <property type="entry name" value="SENTRIN/SUMO-SPECIFIC PROTEASE"/>
    <property type="match status" value="1"/>
</dbReference>
<dbReference type="InterPro" id="IPR003653">
    <property type="entry name" value="Peptidase_C48_C"/>
</dbReference>
<dbReference type="Pfam" id="PF02902">
    <property type="entry name" value="Peptidase_C48"/>
    <property type="match status" value="1"/>
</dbReference>
<sequence length="195" mass="22846">LFQLTRKDLTTLSGLDWLNDEVINFYLQLVCQRSSETKGLPKAYAFNTYFYTNIVSKGYASVKRWTRKVDIFAHDILLVPVHLSVHWCMAVVDLAEKRIDYYDSLMGKNQKCLGALKDYLSDECKDKKKEVFDFGGWEFKIRTDIPRQMNGSDCGVFACKFAEFASRRAPIVFTQEHMPYYRQRMVYELVTKKLL</sequence>